<gene>
    <name evidence="5" type="ORF">HYG85_13995</name>
</gene>
<dbReference type="InterPro" id="IPR009057">
    <property type="entry name" value="Homeodomain-like_sf"/>
</dbReference>
<sequence length="390" mass="45301">MIKNITKLSFANYGTISSIPYDDIQLDDVKNETTKIITTFDLNSYFIDTTNKTVINIEEGTAVLYTYTPGNDSRSFFLDKCVILNPNVFYKVVPLDNSCTIKIKFNNKTTSIQRSNTRIDFSRGIKSKLNIAKIYTLYYQEFDKFFSYKGEKHDFWEITYVDQGELSTLIDGREFILKQGDFIFYAPNQYHTQKNNSSVPVSFLTISFKMDFEEEDILKDKIFICDHELKSILEKILDEKNYNGVYSPDLIICYLKEFIVKLIRIISKKNSIKQLHTSMQVNTNNAFVNTSLEYIYSHISQKITVDELADKVSISSSYLSRIFKDVMGVTIIDYINNYRLDTSKVYIKSTDLSLTQIAEILGFNSIHYFSKQFKKRYGISPIVYSKSLKN</sequence>
<evidence type="ECO:0000256" key="3">
    <source>
        <dbReference type="ARBA" id="ARBA00023163"/>
    </source>
</evidence>
<dbReference type="GO" id="GO:0043565">
    <property type="term" value="F:sequence-specific DNA binding"/>
    <property type="evidence" value="ECO:0007669"/>
    <property type="project" value="InterPro"/>
</dbReference>
<dbReference type="SMART" id="SM00342">
    <property type="entry name" value="HTH_ARAC"/>
    <property type="match status" value="1"/>
</dbReference>
<dbReference type="SUPFAM" id="SSF46689">
    <property type="entry name" value="Homeodomain-like"/>
    <property type="match status" value="2"/>
</dbReference>
<dbReference type="InterPro" id="IPR018062">
    <property type="entry name" value="HTH_AraC-typ_CS"/>
</dbReference>
<evidence type="ECO:0000256" key="1">
    <source>
        <dbReference type="ARBA" id="ARBA00023015"/>
    </source>
</evidence>
<dbReference type="RefSeq" id="WP_212690202.1">
    <property type="nucleotide sequence ID" value="NZ_CP058561.1"/>
</dbReference>
<dbReference type="InterPro" id="IPR037923">
    <property type="entry name" value="HTH-like"/>
</dbReference>
<feature type="domain" description="HTH araC/xylS-type" evidence="4">
    <location>
        <begin position="289"/>
        <end position="387"/>
    </location>
</feature>
<dbReference type="KEGG" id="vgu:HYG85_13995"/>
<evidence type="ECO:0000313" key="6">
    <source>
        <dbReference type="Proteomes" id="UP000677305"/>
    </source>
</evidence>
<dbReference type="PROSITE" id="PS01124">
    <property type="entry name" value="HTH_ARAC_FAMILY_2"/>
    <property type="match status" value="1"/>
</dbReference>
<dbReference type="AlphaFoldDB" id="A0A8J8SCP6"/>
<dbReference type="InterPro" id="IPR014710">
    <property type="entry name" value="RmlC-like_jellyroll"/>
</dbReference>
<dbReference type="InterPro" id="IPR013096">
    <property type="entry name" value="Cupin_2"/>
</dbReference>
<dbReference type="PROSITE" id="PS00041">
    <property type="entry name" value="HTH_ARAC_FAMILY_1"/>
    <property type="match status" value="1"/>
</dbReference>
<organism evidence="5 6">
    <name type="scientific">Vallitalea guaymasensis</name>
    <dbReference type="NCBI Taxonomy" id="1185412"/>
    <lineage>
        <taxon>Bacteria</taxon>
        <taxon>Bacillati</taxon>
        <taxon>Bacillota</taxon>
        <taxon>Clostridia</taxon>
        <taxon>Lachnospirales</taxon>
        <taxon>Vallitaleaceae</taxon>
        <taxon>Vallitalea</taxon>
    </lineage>
</organism>
<name>A0A8J8SCP6_9FIRM</name>
<dbReference type="Pfam" id="PF07883">
    <property type="entry name" value="Cupin_2"/>
    <property type="match status" value="1"/>
</dbReference>
<protein>
    <submittedName>
        <fullName evidence="5">AraC family transcriptional regulator</fullName>
    </submittedName>
</protein>
<dbReference type="GO" id="GO:0003700">
    <property type="term" value="F:DNA-binding transcription factor activity"/>
    <property type="evidence" value="ECO:0007669"/>
    <property type="project" value="InterPro"/>
</dbReference>
<evidence type="ECO:0000313" key="5">
    <source>
        <dbReference type="EMBL" id="QUH29962.1"/>
    </source>
</evidence>
<dbReference type="EMBL" id="CP058561">
    <property type="protein sequence ID" value="QUH29962.1"/>
    <property type="molecule type" value="Genomic_DNA"/>
</dbReference>
<dbReference type="Pfam" id="PF12833">
    <property type="entry name" value="HTH_18"/>
    <property type="match status" value="1"/>
</dbReference>
<proteinExistence type="predicted"/>
<reference evidence="5 6" key="1">
    <citation type="submission" date="2020-07" db="EMBL/GenBank/DDBJ databases">
        <title>Vallitalea guaymasensis genome.</title>
        <authorList>
            <person name="Postec A."/>
        </authorList>
    </citation>
    <scope>NUCLEOTIDE SEQUENCE [LARGE SCALE GENOMIC DNA]</scope>
    <source>
        <strain evidence="5 6">Ra1766G1</strain>
    </source>
</reference>
<keyword evidence="3" id="KW-0804">Transcription</keyword>
<dbReference type="InterPro" id="IPR018060">
    <property type="entry name" value="HTH_AraC"/>
</dbReference>
<dbReference type="Proteomes" id="UP000677305">
    <property type="component" value="Chromosome"/>
</dbReference>
<evidence type="ECO:0000256" key="2">
    <source>
        <dbReference type="ARBA" id="ARBA00023125"/>
    </source>
</evidence>
<dbReference type="Gene3D" id="1.10.10.60">
    <property type="entry name" value="Homeodomain-like"/>
    <property type="match status" value="2"/>
</dbReference>
<dbReference type="PANTHER" id="PTHR43280">
    <property type="entry name" value="ARAC-FAMILY TRANSCRIPTIONAL REGULATOR"/>
    <property type="match status" value="1"/>
</dbReference>
<keyword evidence="1" id="KW-0805">Transcription regulation</keyword>
<dbReference type="SUPFAM" id="SSF51215">
    <property type="entry name" value="Regulatory protein AraC"/>
    <property type="match status" value="1"/>
</dbReference>
<accession>A0A8J8SCP6</accession>
<dbReference type="PRINTS" id="PR00032">
    <property type="entry name" value="HTHARAC"/>
</dbReference>
<dbReference type="InterPro" id="IPR020449">
    <property type="entry name" value="Tscrpt_reg_AraC-type_HTH"/>
</dbReference>
<keyword evidence="2" id="KW-0238">DNA-binding</keyword>
<dbReference type="Gene3D" id="2.60.120.10">
    <property type="entry name" value="Jelly Rolls"/>
    <property type="match status" value="1"/>
</dbReference>
<dbReference type="PANTHER" id="PTHR43280:SF2">
    <property type="entry name" value="HTH-TYPE TRANSCRIPTIONAL REGULATOR EXSA"/>
    <property type="match status" value="1"/>
</dbReference>
<evidence type="ECO:0000259" key="4">
    <source>
        <dbReference type="PROSITE" id="PS01124"/>
    </source>
</evidence>
<keyword evidence="6" id="KW-1185">Reference proteome</keyword>